<gene>
    <name evidence="1" type="ORF">NCTC10736_01503</name>
</gene>
<dbReference type="EMBL" id="UGYV01000001">
    <property type="protein sequence ID" value="SUI73096.1"/>
    <property type="molecule type" value="Genomic_DNA"/>
</dbReference>
<accession>A0A380A284</accession>
<proteinExistence type="predicted"/>
<organism evidence="1 2">
    <name type="scientific">Shewanella morhuae</name>
    <dbReference type="NCBI Taxonomy" id="365591"/>
    <lineage>
        <taxon>Bacteria</taxon>
        <taxon>Pseudomonadati</taxon>
        <taxon>Pseudomonadota</taxon>
        <taxon>Gammaproteobacteria</taxon>
        <taxon>Alteromonadales</taxon>
        <taxon>Shewanellaceae</taxon>
        <taxon>Shewanella</taxon>
    </lineage>
</organism>
<protein>
    <submittedName>
        <fullName evidence="1">Uncharacterized protein</fullName>
    </submittedName>
</protein>
<dbReference type="AlphaFoldDB" id="A0A380A284"/>
<reference evidence="1 2" key="1">
    <citation type="submission" date="2018-06" db="EMBL/GenBank/DDBJ databases">
        <authorList>
            <consortium name="Pathogen Informatics"/>
            <person name="Doyle S."/>
        </authorList>
    </citation>
    <scope>NUCLEOTIDE SEQUENCE [LARGE SCALE GENOMIC DNA]</scope>
    <source>
        <strain evidence="1 2">NCTC10736</strain>
    </source>
</reference>
<evidence type="ECO:0000313" key="1">
    <source>
        <dbReference type="EMBL" id="SUI73096.1"/>
    </source>
</evidence>
<sequence>MMSAIPLIDIPFDKRHSCWFCGEPSYQHFEYIQHAHTPHPSLAVPACSECLRLAKQHTLSSIWDCRMAVKDALMRIYAKHLAIGINWTEEELAESEFSCKVFEGFKKSAWMMYLIARDRINAPGWPLALEGEEIDDQGYNAGFEFDGVTFNSVHAAIQYYSTQFTLDPQFFAELVRLVGRARFNYALRLARIHIAAAKEMKRQVLQDVEADLTL</sequence>
<name>A0A380A284_9GAMM</name>
<dbReference type="Proteomes" id="UP000255061">
    <property type="component" value="Unassembled WGS sequence"/>
</dbReference>
<evidence type="ECO:0000313" key="2">
    <source>
        <dbReference type="Proteomes" id="UP000255061"/>
    </source>
</evidence>